<dbReference type="Pfam" id="PF08220">
    <property type="entry name" value="HTH_DeoR"/>
    <property type="match status" value="1"/>
</dbReference>
<keyword evidence="1" id="KW-0805">Transcription regulation</keyword>
<organism evidence="6 7">
    <name type="scientific">Heminiphilus faecis</name>
    <dbReference type="NCBI Taxonomy" id="2601703"/>
    <lineage>
        <taxon>Bacteria</taxon>
        <taxon>Pseudomonadati</taxon>
        <taxon>Bacteroidota</taxon>
        <taxon>Bacteroidia</taxon>
        <taxon>Bacteroidales</taxon>
        <taxon>Muribaculaceae</taxon>
        <taxon>Heminiphilus</taxon>
    </lineage>
</organism>
<evidence type="ECO:0000256" key="4">
    <source>
        <dbReference type="SAM" id="MobiDB-lite"/>
    </source>
</evidence>
<dbReference type="PANTHER" id="PTHR30595">
    <property type="entry name" value="GLPR-RELATED TRANSCRIPTIONAL REPRESSOR"/>
    <property type="match status" value="1"/>
</dbReference>
<sequence length="512" mass="59413">MATNNAEIDDKKYIDQLLANGERVTLECKKARKDVPHSLWETYSAFANTDGGIILLGVDENLKEKDISKRFTVIGVEDAAKIRTDIWNTLNSREKVSTSLLRDEDINTLSYDGKDVVVIHVPRVTYEERPVYINNNIMRGTYRRRHEGDYHCPEPVIRMMLRDACDDGNDRMFLEHYTMDDIDIPTLEAYRNMFRVANLEHVWNGLDHKEFLKQLGGYTVNRASGKEGLTMAGLLMFGKGLPVRERFDNLRMDYIDKSNLVGDQRYSDRLTYDGTWENNIFNFLRLVLPRLTRDLPRPFKMNGIVREDDTPQKKAVREAFTNMIIHADMMIGSGLLRVEKYDDRFVLTNPGLLKLPLEQIYAGGESKARNQRMQHMLRMIGYGENLGSGFPLILNAWQEKHWLEPQLIEQSELMQVKLELKIVSAENHTAPQRGQKEGQKEEQKEEQKELSPRQLEIIHLLENTPDATMPEIAEVMAITYRTVRRDMEYLQKSGIISREGGRKEGRWIINKF</sequence>
<evidence type="ECO:0000313" key="6">
    <source>
        <dbReference type="EMBL" id="MEY8245292.1"/>
    </source>
</evidence>
<dbReference type="Pfam" id="PF13749">
    <property type="entry name" value="HATPase_c_4"/>
    <property type="match status" value="1"/>
</dbReference>
<dbReference type="Pfam" id="PF04326">
    <property type="entry name" value="SLFN_AlbA_2"/>
    <property type="match status" value="1"/>
</dbReference>
<evidence type="ECO:0000256" key="3">
    <source>
        <dbReference type="ARBA" id="ARBA00023163"/>
    </source>
</evidence>
<keyword evidence="2" id="KW-0238">DNA-binding</keyword>
<dbReference type="Proteomes" id="UP001565200">
    <property type="component" value="Unassembled WGS sequence"/>
</dbReference>
<dbReference type="SMART" id="SM00420">
    <property type="entry name" value="HTH_DEOR"/>
    <property type="match status" value="1"/>
</dbReference>
<evidence type="ECO:0000313" key="7">
    <source>
        <dbReference type="Proteomes" id="UP001565200"/>
    </source>
</evidence>
<feature type="region of interest" description="Disordered" evidence="4">
    <location>
        <begin position="427"/>
        <end position="452"/>
    </location>
</feature>
<dbReference type="InterPro" id="IPR036390">
    <property type="entry name" value="WH_DNA-bd_sf"/>
</dbReference>
<dbReference type="PROSITE" id="PS00894">
    <property type="entry name" value="HTH_DEOR_1"/>
    <property type="match status" value="1"/>
</dbReference>
<dbReference type="InterPro" id="IPR001034">
    <property type="entry name" value="DeoR_HTH"/>
</dbReference>
<accession>A0ABV4CWC8</accession>
<evidence type="ECO:0000259" key="5">
    <source>
        <dbReference type="PROSITE" id="PS51000"/>
    </source>
</evidence>
<dbReference type="Gene3D" id="1.10.10.10">
    <property type="entry name" value="Winged helix-like DNA-binding domain superfamily/Winged helix DNA-binding domain"/>
    <property type="match status" value="1"/>
</dbReference>
<evidence type="ECO:0000256" key="2">
    <source>
        <dbReference type="ARBA" id="ARBA00023125"/>
    </source>
</evidence>
<dbReference type="PANTHER" id="PTHR30595:SF6">
    <property type="entry name" value="SCHLAFEN ALBA-2 DOMAIN-CONTAINING PROTEIN"/>
    <property type="match status" value="1"/>
</dbReference>
<dbReference type="InterPro" id="IPR018356">
    <property type="entry name" value="Tscrpt_reg_HTH_DeoR_CS"/>
</dbReference>
<reference evidence="6 7" key="1">
    <citation type="submission" date="2024-03" db="EMBL/GenBank/DDBJ databases">
        <title>Mouse gut bacterial collection (mGBC) of GemPharmatech.</title>
        <authorList>
            <person name="He Y."/>
            <person name="Dong L."/>
            <person name="Wu D."/>
            <person name="Gao X."/>
            <person name="Lin Z."/>
        </authorList>
    </citation>
    <scope>NUCLEOTIDE SEQUENCE [LARGE SCALE GENOMIC DNA]</scope>
    <source>
        <strain evidence="6 7">54-13</strain>
    </source>
</reference>
<feature type="domain" description="HTH deoR-type" evidence="5">
    <location>
        <begin position="450"/>
        <end position="505"/>
    </location>
</feature>
<dbReference type="InterPro" id="IPR036388">
    <property type="entry name" value="WH-like_DNA-bd_sf"/>
</dbReference>
<dbReference type="SUPFAM" id="SSF46785">
    <property type="entry name" value="Winged helix' DNA-binding domain"/>
    <property type="match status" value="1"/>
</dbReference>
<name>A0ABV4CWC8_9BACT</name>
<evidence type="ECO:0000256" key="1">
    <source>
        <dbReference type="ARBA" id="ARBA00023015"/>
    </source>
</evidence>
<dbReference type="PROSITE" id="PS51000">
    <property type="entry name" value="HTH_DEOR_2"/>
    <property type="match status" value="1"/>
</dbReference>
<feature type="compositionally biased region" description="Basic and acidic residues" evidence="4">
    <location>
        <begin position="434"/>
        <end position="451"/>
    </location>
</feature>
<dbReference type="Gene3D" id="3.30.950.30">
    <property type="entry name" value="Schlafen, AAA domain"/>
    <property type="match status" value="1"/>
</dbReference>
<comment type="caution">
    <text evidence="6">The sequence shown here is derived from an EMBL/GenBank/DDBJ whole genome shotgun (WGS) entry which is preliminary data.</text>
</comment>
<keyword evidence="3" id="KW-0804">Transcription</keyword>
<gene>
    <name evidence="6" type="ORF">AAK873_06630</name>
</gene>
<proteinExistence type="predicted"/>
<protein>
    <submittedName>
        <fullName evidence="6">RNA-binding domain-containing protein</fullName>
    </submittedName>
</protein>
<dbReference type="InterPro" id="IPR007421">
    <property type="entry name" value="Schlafen_AlbA_2_dom"/>
</dbReference>
<keyword evidence="7" id="KW-1185">Reference proteome</keyword>
<dbReference type="InterPro" id="IPR038475">
    <property type="entry name" value="RecG_C_sf"/>
</dbReference>
<dbReference type="Gene3D" id="3.30.565.60">
    <property type="match status" value="1"/>
</dbReference>
<dbReference type="EMBL" id="JBCLPP010000015">
    <property type="protein sequence ID" value="MEY8245292.1"/>
    <property type="molecule type" value="Genomic_DNA"/>
</dbReference>
<dbReference type="RefSeq" id="WP_369863377.1">
    <property type="nucleotide sequence ID" value="NZ_JBCLPP010000015.1"/>
</dbReference>
<dbReference type="InterPro" id="IPR038461">
    <property type="entry name" value="Schlafen_AlbA_2_dom_sf"/>
</dbReference>